<keyword evidence="1" id="KW-0812">Transmembrane</keyword>
<evidence type="ECO:0000256" key="1">
    <source>
        <dbReference type="SAM" id="Phobius"/>
    </source>
</evidence>
<name>A0A8J8TMW3_9EURY</name>
<evidence type="ECO:0000313" key="3">
    <source>
        <dbReference type="Proteomes" id="UP000766904"/>
    </source>
</evidence>
<comment type="caution">
    <text evidence="2">The sequence shown here is derived from an EMBL/GenBank/DDBJ whole genome shotgun (WGS) entry which is preliminary data.</text>
</comment>
<accession>A0A8J8TMW3</accession>
<protein>
    <submittedName>
        <fullName evidence="2">Uncharacterized protein</fullName>
    </submittedName>
</protein>
<sequence length="66" mass="6959">MNTSSLTSRVDTSRIALLLNVALVFTGSVLALLGMLDLWSGVFVVCLGLVGIYVSLIGRAEDTDSN</sequence>
<gene>
    <name evidence="2" type="ORF">CV102_24540</name>
</gene>
<proteinExistence type="predicted"/>
<dbReference type="RefSeq" id="WP_148860607.1">
    <property type="nucleotide sequence ID" value="NZ_PHNJ01000024.1"/>
</dbReference>
<reference evidence="2" key="1">
    <citation type="submission" date="2017-11" db="EMBL/GenBank/DDBJ databases">
        <authorList>
            <person name="Kajale S.C."/>
            <person name="Sharma A."/>
        </authorList>
    </citation>
    <scope>NUCLEOTIDE SEQUENCE</scope>
    <source>
        <strain evidence="2">LS1_42</strain>
    </source>
</reference>
<evidence type="ECO:0000313" key="2">
    <source>
        <dbReference type="EMBL" id="TYL36021.1"/>
    </source>
</evidence>
<dbReference type="Proteomes" id="UP000766904">
    <property type="component" value="Unassembled WGS sequence"/>
</dbReference>
<dbReference type="OrthoDB" id="162839at2157"/>
<keyword evidence="1" id="KW-1133">Transmembrane helix</keyword>
<feature type="transmembrane region" description="Helical" evidence="1">
    <location>
        <begin position="38"/>
        <end position="58"/>
    </location>
</feature>
<dbReference type="AlphaFoldDB" id="A0A8J8TMW3"/>
<organism evidence="2 3">
    <name type="scientific">Natronococcus pandeyae</name>
    <dbReference type="NCBI Taxonomy" id="2055836"/>
    <lineage>
        <taxon>Archaea</taxon>
        <taxon>Methanobacteriati</taxon>
        <taxon>Methanobacteriota</taxon>
        <taxon>Stenosarchaea group</taxon>
        <taxon>Halobacteria</taxon>
        <taxon>Halobacteriales</taxon>
        <taxon>Natrialbaceae</taxon>
        <taxon>Natronococcus</taxon>
    </lineage>
</organism>
<keyword evidence="1" id="KW-0472">Membrane</keyword>
<dbReference type="EMBL" id="PHNJ01000024">
    <property type="protein sequence ID" value="TYL36021.1"/>
    <property type="molecule type" value="Genomic_DNA"/>
</dbReference>
<keyword evidence="3" id="KW-1185">Reference proteome</keyword>
<feature type="transmembrane region" description="Helical" evidence="1">
    <location>
        <begin position="12"/>
        <end position="32"/>
    </location>
</feature>